<dbReference type="EMBL" id="JANBOI010004052">
    <property type="protein sequence ID" value="KAJ1718006.1"/>
    <property type="molecule type" value="Genomic_DNA"/>
</dbReference>
<dbReference type="InterPro" id="IPR040976">
    <property type="entry name" value="Pkinase_fungal"/>
</dbReference>
<dbReference type="Proteomes" id="UP001143981">
    <property type="component" value="Unassembled WGS sequence"/>
</dbReference>
<dbReference type="Pfam" id="PF17667">
    <property type="entry name" value="Pkinase_fungal"/>
    <property type="match status" value="1"/>
</dbReference>
<protein>
    <recommendedName>
        <fullName evidence="1">Fungal-type protein kinase domain-containing protein</fullName>
    </recommendedName>
</protein>
<dbReference type="OrthoDB" id="5584477at2759"/>
<evidence type="ECO:0000259" key="1">
    <source>
        <dbReference type="Pfam" id="PF17667"/>
    </source>
</evidence>
<proteinExistence type="predicted"/>
<organism evidence="2 3">
    <name type="scientific">Coemansia biformis</name>
    <dbReference type="NCBI Taxonomy" id="1286918"/>
    <lineage>
        <taxon>Eukaryota</taxon>
        <taxon>Fungi</taxon>
        <taxon>Fungi incertae sedis</taxon>
        <taxon>Zoopagomycota</taxon>
        <taxon>Kickxellomycotina</taxon>
        <taxon>Kickxellomycetes</taxon>
        <taxon>Kickxellales</taxon>
        <taxon>Kickxellaceae</taxon>
        <taxon>Coemansia</taxon>
    </lineage>
</organism>
<dbReference type="AlphaFoldDB" id="A0A9W7XP42"/>
<feature type="domain" description="Fungal-type protein kinase" evidence="1">
    <location>
        <begin position="147"/>
        <end position="236"/>
    </location>
</feature>
<comment type="caution">
    <text evidence="2">The sequence shown here is derived from an EMBL/GenBank/DDBJ whole genome shotgun (WGS) entry which is preliminary data.</text>
</comment>
<name>A0A9W7XP42_9FUNG</name>
<reference evidence="2" key="1">
    <citation type="submission" date="2022-07" db="EMBL/GenBank/DDBJ databases">
        <title>Phylogenomic reconstructions and comparative analyses of Kickxellomycotina fungi.</title>
        <authorList>
            <person name="Reynolds N.K."/>
            <person name="Stajich J.E."/>
            <person name="Barry K."/>
            <person name="Grigoriev I.V."/>
            <person name="Crous P."/>
            <person name="Smith M.E."/>
        </authorList>
    </citation>
    <scope>NUCLEOTIDE SEQUENCE</scope>
    <source>
        <strain evidence="2">BCRC 34381</strain>
    </source>
</reference>
<evidence type="ECO:0000313" key="3">
    <source>
        <dbReference type="Proteomes" id="UP001143981"/>
    </source>
</evidence>
<keyword evidence="3" id="KW-1185">Reference proteome</keyword>
<accession>A0A9W7XP42</accession>
<gene>
    <name evidence="2" type="ORF">LPJ61_006955</name>
</gene>
<evidence type="ECO:0000313" key="2">
    <source>
        <dbReference type="EMBL" id="KAJ1718006.1"/>
    </source>
</evidence>
<sequence>MQPLVVSSNESPSDDNWNERAMYPWLQSLFLFVARHIKHYLEGVADGRLPDGLVLPCERTDILAEGSDDRKQPDLGLGIRSHSQGICPIGGRTEYAGALAIVEAKGEYAKGAGMPDEPHHRLEALSLEAPQPEQASTAADEPQLKLDDPTGDAFEQLFMYTRQVYPNQCYRRFVWGISQSRAETRVCIFVNNGAVVSHAMNLHTPEGRCQFVQLLVDWSLCEPPLLGYDPTIELLDGLKC</sequence>